<dbReference type="KEGG" id="mehf:MmiHf6_01090"/>
<evidence type="ECO:0000313" key="1">
    <source>
        <dbReference type="EMBL" id="WNY22824.1"/>
    </source>
</evidence>
<dbReference type="AlphaFoldDB" id="A0AA96UY87"/>
<keyword evidence="2" id="KW-1185">Reference proteome</keyword>
<protein>
    <submittedName>
        <fullName evidence="1">Uncharacterized protein</fullName>
    </submittedName>
</protein>
<proteinExistence type="predicted"/>
<gene>
    <name evidence="1" type="ORF">MmiHf6_01090</name>
</gene>
<accession>A0AA96UY87</accession>
<reference evidence="1 2" key="1">
    <citation type="submission" date="2023-07" db="EMBL/GenBank/DDBJ databases">
        <title>Closed genoem sequence of Methanomicrococcus sp. Hf6.</title>
        <authorList>
            <person name="Poehlein A."/>
            <person name="Protasov E."/>
            <person name="Platt K."/>
            <person name="Reeh H."/>
            <person name="Daniel R."/>
            <person name="Brune A."/>
        </authorList>
    </citation>
    <scope>NUCLEOTIDE SEQUENCE [LARGE SCALE GENOMIC DNA]</scope>
    <source>
        <strain evidence="1 2">Hf6</strain>
    </source>
</reference>
<sequence>MPKRLFKSISLKNSSLHTEFFEVNWNRVSVSERSQVSVCSGRQVSVSEWRQVSVSEWRQVSVSEWRQVSVSCWNQVSVSELGQVSDCAWKAAFMKKSLRDFFAALGRSRRRARIPDFLNKLLKKNRDFSNKLSKTNP</sequence>
<organism evidence="1 2">
    <name type="scientific">Methanimicrococcus hongohii</name>
    <dbReference type="NCBI Taxonomy" id="3028295"/>
    <lineage>
        <taxon>Archaea</taxon>
        <taxon>Methanobacteriati</taxon>
        <taxon>Methanobacteriota</taxon>
        <taxon>Stenosarchaea group</taxon>
        <taxon>Methanomicrobia</taxon>
        <taxon>Methanosarcinales</taxon>
        <taxon>Methanosarcinaceae</taxon>
        <taxon>Methanimicrococcus</taxon>
    </lineage>
</organism>
<dbReference type="Proteomes" id="UP001302978">
    <property type="component" value="Chromosome"/>
</dbReference>
<name>A0AA96UY87_9EURY</name>
<dbReference type="EMBL" id="CP131059">
    <property type="protein sequence ID" value="WNY22824.1"/>
    <property type="molecule type" value="Genomic_DNA"/>
</dbReference>
<evidence type="ECO:0000313" key="2">
    <source>
        <dbReference type="Proteomes" id="UP001302978"/>
    </source>
</evidence>